<sequence length="223" mass="24521">MSALAPAGCFTPRDFAVLVPLVFLSTLAAYVVATISKQLYVKYRERCRHRSGWTNRPDVETSLFLDVDDPRPARVTPFLERDASEAMSQLRSPNRKFGQPANDALRHFNSEGGPDDIRSPLTPLVLDLSSPSRSSCDHAMSCQTRQSVPPPYSPSALCTTTSVSRVDCSSASYEMTELVATTPMSPSQPRQTPSEGEGSSDWARDCILHPPAAFHDPLLRPLR</sequence>
<keyword evidence="2" id="KW-0472">Membrane</keyword>
<keyword evidence="2" id="KW-1133">Transmembrane helix</keyword>
<feature type="region of interest" description="Disordered" evidence="1">
    <location>
        <begin position="180"/>
        <end position="206"/>
    </location>
</feature>
<evidence type="ECO:0000313" key="4">
    <source>
        <dbReference type="Proteomes" id="UP000814176"/>
    </source>
</evidence>
<feature type="region of interest" description="Disordered" evidence="1">
    <location>
        <begin position="85"/>
        <end position="120"/>
    </location>
</feature>
<dbReference type="GeneID" id="72008206"/>
<dbReference type="EMBL" id="JADCUA010000011">
    <property type="protein sequence ID" value="KAH9836041.1"/>
    <property type="molecule type" value="Genomic_DNA"/>
</dbReference>
<evidence type="ECO:0000256" key="1">
    <source>
        <dbReference type="SAM" id="MobiDB-lite"/>
    </source>
</evidence>
<reference evidence="3 4" key="1">
    <citation type="journal article" date="2021" name="Environ. Microbiol.">
        <title>Gene family expansions and transcriptome signatures uncover fungal adaptations to wood decay.</title>
        <authorList>
            <person name="Hage H."/>
            <person name="Miyauchi S."/>
            <person name="Viragh M."/>
            <person name="Drula E."/>
            <person name="Min B."/>
            <person name="Chaduli D."/>
            <person name="Navarro D."/>
            <person name="Favel A."/>
            <person name="Norest M."/>
            <person name="Lesage-Meessen L."/>
            <person name="Balint B."/>
            <person name="Merenyi Z."/>
            <person name="de Eugenio L."/>
            <person name="Morin E."/>
            <person name="Martinez A.T."/>
            <person name="Baldrian P."/>
            <person name="Stursova M."/>
            <person name="Martinez M.J."/>
            <person name="Novotny C."/>
            <person name="Magnuson J.K."/>
            <person name="Spatafora J.W."/>
            <person name="Maurice S."/>
            <person name="Pangilinan J."/>
            <person name="Andreopoulos W."/>
            <person name="LaButti K."/>
            <person name="Hundley H."/>
            <person name="Na H."/>
            <person name="Kuo A."/>
            <person name="Barry K."/>
            <person name="Lipzen A."/>
            <person name="Henrissat B."/>
            <person name="Riley R."/>
            <person name="Ahrendt S."/>
            <person name="Nagy L.G."/>
            <person name="Grigoriev I.V."/>
            <person name="Martin F."/>
            <person name="Rosso M.N."/>
        </authorList>
    </citation>
    <scope>NUCLEOTIDE SEQUENCE [LARGE SCALE GENOMIC DNA]</scope>
    <source>
        <strain evidence="3 4">CIRM-BRFM 1785</strain>
    </source>
</reference>
<feature type="compositionally biased region" description="Polar residues" evidence="1">
    <location>
        <begin position="182"/>
        <end position="194"/>
    </location>
</feature>
<protein>
    <recommendedName>
        <fullName evidence="5">Transmembrane protein</fullName>
    </recommendedName>
</protein>
<dbReference type="RefSeq" id="XP_047778326.1">
    <property type="nucleotide sequence ID" value="XM_047927474.1"/>
</dbReference>
<evidence type="ECO:0000256" key="2">
    <source>
        <dbReference type="SAM" id="Phobius"/>
    </source>
</evidence>
<proteinExistence type="predicted"/>
<dbReference type="Proteomes" id="UP000814176">
    <property type="component" value="Unassembled WGS sequence"/>
</dbReference>
<keyword evidence="4" id="KW-1185">Reference proteome</keyword>
<keyword evidence="2" id="KW-0812">Transmembrane</keyword>
<gene>
    <name evidence="3" type="ORF">C8Q71DRAFT_858059</name>
</gene>
<evidence type="ECO:0000313" key="3">
    <source>
        <dbReference type="EMBL" id="KAH9836041.1"/>
    </source>
</evidence>
<name>A0ABQ8KFH2_9APHY</name>
<accession>A0ABQ8KFH2</accession>
<feature type="transmembrane region" description="Helical" evidence="2">
    <location>
        <begin position="15"/>
        <end position="36"/>
    </location>
</feature>
<organism evidence="3 4">
    <name type="scientific">Rhodofomes roseus</name>
    <dbReference type="NCBI Taxonomy" id="34475"/>
    <lineage>
        <taxon>Eukaryota</taxon>
        <taxon>Fungi</taxon>
        <taxon>Dikarya</taxon>
        <taxon>Basidiomycota</taxon>
        <taxon>Agaricomycotina</taxon>
        <taxon>Agaricomycetes</taxon>
        <taxon>Polyporales</taxon>
        <taxon>Rhodofomes</taxon>
    </lineage>
</organism>
<evidence type="ECO:0008006" key="5">
    <source>
        <dbReference type="Google" id="ProtNLM"/>
    </source>
</evidence>
<comment type="caution">
    <text evidence="3">The sequence shown here is derived from an EMBL/GenBank/DDBJ whole genome shotgun (WGS) entry which is preliminary data.</text>
</comment>